<accession>A0A3R7MIS5</accession>
<dbReference type="OrthoDB" id="5531344at2759"/>
<evidence type="ECO:0000256" key="4">
    <source>
        <dbReference type="HAMAP-Rule" id="MF_03052"/>
    </source>
</evidence>
<comment type="catalytic activity">
    <reaction evidence="4">
        <text>2 [molybdopterin-synthase sulfur-carrier protein]-C-terminal-Gly-aminoethanethioate + cyclic pyranopterin phosphate + H2O = molybdopterin + 2 [molybdopterin-synthase sulfur-carrier protein]-C-terminal Gly-Gly + 2 H(+)</text>
        <dbReference type="Rhea" id="RHEA:26333"/>
        <dbReference type="Rhea" id="RHEA-COMP:12202"/>
        <dbReference type="Rhea" id="RHEA-COMP:19907"/>
        <dbReference type="ChEBI" id="CHEBI:15377"/>
        <dbReference type="ChEBI" id="CHEBI:15378"/>
        <dbReference type="ChEBI" id="CHEBI:58698"/>
        <dbReference type="ChEBI" id="CHEBI:59648"/>
        <dbReference type="ChEBI" id="CHEBI:90778"/>
        <dbReference type="ChEBI" id="CHEBI:232372"/>
        <dbReference type="EC" id="2.8.1.12"/>
    </reaction>
</comment>
<dbReference type="SUPFAM" id="SSF54690">
    <property type="entry name" value="Molybdopterin synthase subunit MoaE"/>
    <property type="match status" value="1"/>
</dbReference>
<comment type="similarity">
    <text evidence="4">Belongs to the MoaE family. MOCS2B subfamily.</text>
</comment>
<dbReference type="InterPro" id="IPR028888">
    <property type="entry name" value="MOCS2B_euk"/>
</dbReference>
<comment type="subunit">
    <text evidence="4">Heterotetramer; composed of 2 small (MOCS2A) and 2 large (MOCS2B) subunits.</text>
</comment>
<comment type="caution">
    <text evidence="5">The sequence shown here is derived from an EMBL/GenBank/DDBJ whole genome shotgun (WGS) entry which is preliminary data.</text>
</comment>
<protein>
    <recommendedName>
        <fullName evidence="4">Molybdopterin synthase catalytic subunit</fullName>
        <ecNumber evidence="4">2.8.1.12</ecNumber>
    </recommendedName>
    <alternativeName>
        <fullName evidence="4">Molybdenum cofactor synthesis protein 2 large subunit</fullName>
    </alternativeName>
    <alternativeName>
        <fullName evidence="4">Molybdenum cofactor synthesis protein 2B</fullName>
        <shortName evidence="4">MOCS2B</shortName>
    </alternativeName>
</protein>
<dbReference type="HAMAP" id="MF_03052">
    <property type="entry name" value="MOC2B"/>
    <property type="match status" value="1"/>
</dbReference>
<dbReference type="EMBL" id="QCYY01003555">
    <property type="protein sequence ID" value="ROT62760.1"/>
    <property type="molecule type" value="Genomic_DNA"/>
</dbReference>
<evidence type="ECO:0000313" key="6">
    <source>
        <dbReference type="Proteomes" id="UP000283509"/>
    </source>
</evidence>
<reference evidence="5 6" key="1">
    <citation type="submission" date="2018-04" db="EMBL/GenBank/DDBJ databases">
        <authorList>
            <person name="Zhang X."/>
            <person name="Yuan J."/>
            <person name="Li F."/>
            <person name="Xiang J."/>
        </authorList>
    </citation>
    <scope>NUCLEOTIDE SEQUENCE [LARGE SCALE GENOMIC DNA]</scope>
    <source>
        <tissue evidence="5">Muscle</tissue>
    </source>
</reference>
<dbReference type="Proteomes" id="UP000283509">
    <property type="component" value="Unassembled WGS sequence"/>
</dbReference>
<dbReference type="GO" id="GO:0006777">
    <property type="term" value="P:Mo-molybdopterin cofactor biosynthetic process"/>
    <property type="evidence" value="ECO:0007669"/>
    <property type="project" value="UniProtKB-UniRule"/>
</dbReference>
<keyword evidence="3 4" id="KW-0501">Molybdenum cofactor biosynthesis</keyword>
<dbReference type="GO" id="GO:0030366">
    <property type="term" value="F:molybdopterin synthase activity"/>
    <property type="evidence" value="ECO:0007669"/>
    <property type="project" value="UniProtKB-UniRule"/>
</dbReference>
<dbReference type="CDD" id="cd00756">
    <property type="entry name" value="MoaE"/>
    <property type="match status" value="1"/>
</dbReference>
<organism evidence="5 6">
    <name type="scientific">Penaeus vannamei</name>
    <name type="common">Whiteleg shrimp</name>
    <name type="synonym">Litopenaeus vannamei</name>
    <dbReference type="NCBI Taxonomy" id="6689"/>
    <lineage>
        <taxon>Eukaryota</taxon>
        <taxon>Metazoa</taxon>
        <taxon>Ecdysozoa</taxon>
        <taxon>Arthropoda</taxon>
        <taxon>Crustacea</taxon>
        <taxon>Multicrustacea</taxon>
        <taxon>Malacostraca</taxon>
        <taxon>Eumalacostraca</taxon>
        <taxon>Eucarida</taxon>
        <taxon>Decapoda</taxon>
        <taxon>Dendrobranchiata</taxon>
        <taxon>Penaeoidea</taxon>
        <taxon>Penaeidae</taxon>
        <taxon>Penaeus</taxon>
    </lineage>
</organism>
<evidence type="ECO:0000313" key="5">
    <source>
        <dbReference type="EMBL" id="ROT62760.1"/>
    </source>
</evidence>
<dbReference type="FunFam" id="3.90.1170.40:FF:000002">
    <property type="entry name" value="Molybdopterin synthase catalytic subunit"/>
    <property type="match status" value="1"/>
</dbReference>
<feature type="binding site" evidence="4">
    <location>
        <position position="116"/>
    </location>
    <ligand>
        <name>substrate</name>
    </ligand>
</feature>
<gene>
    <name evidence="5" type="ORF">C7M84_019381</name>
</gene>
<sequence length="152" mass="17368">MDHIKLTREVLSTGEVADAVTDPSCGAVSLFVGTTRNHFQGRQVVRLEYEAYEEMAEKEMLSLCKLAREKWNIKHIAIYHRLGVVPVLESSVIIAVSSTHRRESLEATSFLIDELKARVPIWKKEMYDDGGGDWKKNKECAWNKEEEMVKDA</sequence>
<keyword evidence="6" id="KW-1185">Reference proteome</keyword>
<proteinExistence type="inferred from homology"/>
<dbReference type="PANTHER" id="PTHR23404">
    <property type="entry name" value="MOLYBDOPTERIN SYNTHASE RELATED"/>
    <property type="match status" value="1"/>
</dbReference>
<dbReference type="UniPathway" id="UPA00344"/>
<dbReference type="InterPro" id="IPR003448">
    <property type="entry name" value="Mopterin_biosynth_MoaE"/>
</dbReference>
<keyword evidence="2 4" id="KW-0808">Transferase</keyword>
<reference evidence="5 6" key="2">
    <citation type="submission" date="2019-01" db="EMBL/GenBank/DDBJ databases">
        <title>The decoding of complex shrimp genome reveals the adaptation for benthos swimmer, frequently molting mechanism and breeding impact on genome.</title>
        <authorList>
            <person name="Sun Y."/>
            <person name="Gao Y."/>
            <person name="Yu Y."/>
        </authorList>
    </citation>
    <scope>NUCLEOTIDE SEQUENCE [LARGE SCALE GENOMIC DNA]</scope>
    <source>
        <tissue evidence="5">Muscle</tissue>
    </source>
</reference>
<dbReference type="AlphaFoldDB" id="A0A3R7MIS5"/>
<keyword evidence="1 4" id="KW-0963">Cytoplasm</keyword>
<dbReference type="STRING" id="6689.A0A3R7MIS5"/>
<comment type="subcellular location">
    <subcellularLocation>
        <location evidence="4">Cytoplasm</location>
    </subcellularLocation>
</comment>
<name>A0A3R7MIS5_PENVA</name>
<dbReference type="EC" id="2.8.1.12" evidence="4"/>
<feature type="binding site" evidence="4">
    <location>
        <begin position="100"/>
        <end position="101"/>
    </location>
    <ligand>
        <name>substrate</name>
    </ligand>
</feature>
<dbReference type="GO" id="GO:1990140">
    <property type="term" value="C:molybdopterin synthase complex"/>
    <property type="evidence" value="ECO:0007669"/>
    <property type="project" value="UniProtKB-UniRule"/>
</dbReference>
<comment type="pathway">
    <text evidence="4">Cofactor biosynthesis; molybdopterin biosynthesis.</text>
</comment>
<comment type="function">
    <text evidence="4">Catalytic subunit of the molybdopterin synthase complex, a complex that catalyzes the conversion of precursor Z into molybdopterin. Acts by mediating the incorporation of 2 sulfur atoms from thiocarboxylated MOCS2A into precursor Z to generate a dithiolene group.</text>
</comment>
<evidence type="ECO:0000256" key="1">
    <source>
        <dbReference type="ARBA" id="ARBA00022490"/>
    </source>
</evidence>
<evidence type="ECO:0000256" key="2">
    <source>
        <dbReference type="ARBA" id="ARBA00022679"/>
    </source>
</evidence>
<evidence type="ECO:0000256" key="3">
    <source>
        <dbReference type="ARBA" id="ARBA00023150"/>
    </source>
</evidence>
<dbReference type="Pfam" id="PF02391">
    <property type="entry name" value="MoaE"/>
    <property type="match status" value="1"/>
</dbReference>
<dbReference type="InterPro" id="IPR036563">
    <property type="entry name" value="MoaE_sf"/>
</dbReference>
<feature type="binding site" evidence="4">
    <location>
        <begin position="123"/>
        <end position="125"/>
    </location>
    <ligand>
        <name>substrate</name>
    </ligand>
</feature>
<dbReference type="Gene3D" id="3.90.1170.40">
    <property type="entry name" value="Molybdopterin biosynthesis MoaE subunit"/>
    <property type="match status" value="1"/>
</dbReference>